<feature type="domain" description="MRNA cap 0 methyltransferase" evidence="13">
    <location>
        <begin position="273"/>
        <end position="644"/>
    </location>
</feature>
<evidence type="ECO:0000256" key="5">
    <source>
        <dbReference type="ARBA" id="ARBA00022691"/>
    </source>
</evidence>
<keyword evidence="5" id="KW-0949">S-adenosyl-L-methionine</keyword>
<dbReference type="PANTHER" id="PTHR12189">
    <property type="entry name" value="MRNA GUANINE-7- METHYLTRANSFERASE"/>
    <property type="match status" value="1"/>
</dbReference>
<keyword evidence="7" id="KW-0506">mRNA capping</keyword>
<dbReference type="OrthoDB" id="10248867at2759"/>
<evidence type="ECO:0000256" key="2">
    <source>
        <dbReference type="ARBA" id="ARBA00011926"/>
    </source>
</evidence>
<evidence type="ECO:0000256" key="4">
    <source>
        <dbReference type="ARBA" id="ARBA00022679"/>
    </source>
</evidence>
<dbReference type="GO" id="GO:0003723">
    <property type="term" value="F:RNA binding"/>
    <property type="evidence" value="ECO:0007669"/>
    <property type="project" value="UniProtKB-KW"/>
</dbReference>
<evidence type="ECO:0000256" key="11">
    <source>
        <dbReference type="ARBA" id="ARBA00049739"/>
    </source>
</evidence>
<accession>A0A438N3V9</accession>
<dbReference type="GO" id="GO:0005634">
    <property type="term" value="C:nucleus"/>
    <property type="evidence" value="ECO:0007669"/>
    <property type="project" value="TreeGrafter"/>
</dbReference>
<feature type="compositionally biased region" description="Acidic residues" evidence="12">
    <location>
        <begin position="32"/>
        <end position="41"/>
    </location>
</feature>
<evidence type="ECO:0000256" key="8">
    <source>
        <dbReference type="ARBA" id="ARBA00032772"/>
    </source>
</evidence>
<dbReference type="Pfam" id="PF03291">
    <property type="entry name" value="mRNA_G-N7_MeTrfase"/>
    <property type="match status" value="2"/>
</dbReference>
<evidence type="ECO:0000256" key="3">
    <source>
        <dbReference type="ARBA" id="ARBA00022603"/>
    </source>
</evidence>
<evidence type="ECO:0000256" key="1">
    <source>
        <dbReference type="ARBA" id="ARBA00003378"/>
    </source>
</evidence>
<feature type="compositionally biased region" description="Low complexity" evidence="12">
    <location>
        <begin position="490"/>
        <end position="508"/>
    </location>
</feature>
<evidence type="ECO:0000256" key="7">
    <source>
        <dbReference type="ARBA" id="ARBA00023042"/>
    </source>
</evidence>
<comment type="catalytic activity">
    <reaction evidence="10">
        <text>a 5'-end (5'-triphosphoguanosine)-ribonucleoside in mRNA + S-adenosyl-L-methionine = a 5'-end (N(7)-methyl 5'-triphosphoguanosine)-ribonucleoside in mRNA + S-adenosyl-L-homocysteine</text>
        <dbReference type="Rhea" id="RHEA:67008"/>
        <dbReference type="Rhea" id="RHEA-COMP:17166"/>
        <dbReference type="Rhea" id="RHEA-COMP:17167"/>
        <dbReference type="ChEBI" id="CHEBI:57856"/>
        <dbReference type="ChEBI" id="CHEBI:59789"/>
        <dbReference type="ChEBI" id="CHEBI:156461"/>
        <dbReference type="ChEBI" id="CHEBI:167617"/>
        <dbReference type="EC" id="2.1.1.56"/>
    </reaction>
</comment>
<dbReference type="VEuPathDB" id="FungiDB:PV10_06630"/>
<feature type="region of interest" description="Disordered" evidence="12">
    <location>
        <begin position="1"/>
        <end position="221"/>
    </location>
</feature>
<comment type="function">
    <text evidence="1">Responsible for methylating the 5'-cap structure of mRNAs.</text>
</comment>
<dbReference type="InterPro" id="IPR039753">
    <property type="entry name" value="RG7MT1"/>
</dbReference>
<evidence type="ECO:0000259" key="13">
    <source>
        <dbReference type="PROSITE" id="PS51562"/>
    </source>
</evidence>
<gene>
    <name evidence="14" type="ORF">B0A52_05859</name>
</gene>
<dbReference type="InterPro" id="IPR029063">
    <property type="entry name" value="SAM-dependent_MTases_sf"/>
</dbReference>
<feature type="compositionally biased region" description="Low complexity" evidence="12">
    <location>
        <begin position="85"/>
        <end position="100"/>
    </location>
</feature>
<evidence type="ECO:0000256" key="9">
    <source>
        <dbReference type="ARBA" id="ARBA00033387"/>
    </source>
</evidence>
<name>A0A438N3V9_EXOME</name>
<evidence type="ECO:0000256" key="6">
    <source>
        <dbReference type="ARBA" id="ARBA00022884"/>
    </source>
</evidence>
<dbReference type="AlphaFoldDB" id="A0A438N3V9"/>
<evidence type="ECO:0000313" key="14">
    <source>
        <dbReference type="EMBL" id="RVX70360.1"/>
    </source>
</evidence>
<sequence>MPDQQQTNPPRRRSSVAYDPARDIFKQLPETIPEDAIAEAEDVPKQSAVTSSSPLVDAEQTRKRRRSTSGDRQVKESNGAEASNGPGSPNSKKPRSSPSPYRQHDQPKKPENNGTQGQKLPPRVPADLPRIPRKPREDGEVSSSRPVSSAYSRRPDLDGRRDDRRRNGDSFRRRSRSPRRHGLSDAYKRRSPPRRPRSPSPIRDSPPREIIRPGGGRGRGRNVLAEQQRLAAEREAKQAAAPKRGVQEVSNQFYNARPEWVKERGRDWRRNESQIKGLRSFNNWIKSCIIHKFSPEEKAEVEELGWGEEAKEPEMQKPLLVLDIGCGKGGDLGKWQLAPQVVGLYVGLDPAETSITQARDRYQQMRRGRKPIFDAHFIPQDCFGAWIGQVPIVSEVGIDPNAGNGPTSRFSGGGFDVVTAMFTMHYAFESEEKVQMMLRNVAGSLKKGGRFIGVVPNSDVSAEHIREWHAKRAPPPSTEATTDADKTADTEPTSTASNSNNHTSPSTKPKTDGEGGDDSDDGPSWGNSIYKVRFPLDPAQPLASDGSFRPPFAWKYTYWMAEAVDVPEFVVPWEAFRAMAEGFNLEQRYRKPFPAVFESERGNRELMQLAVRMGVTRYEGGETVLTDEEMEAVSFYHAFCFVKV</sequence>
<comment type="caution">
    <text evidence="14">The sequence shown here is derived from an EMBL/GenBank/DDBJ whole genome shotgun (WGS) entry which is preliminary data.</text>
</comment>
<evidence type="ECO:0000313" key="15">
    <source>
        <dbReference type="Proteomes" id="UP000288859"/>
    </source>
</evidence>
<feature type="compositionally biased region" description="Basic and acidic residues" evidence="12">
    <location>
        <begin position="102"/>
        <end position="111"/>
    </location>
</feature>
<keyword evidence="6" id="KW-0694">RNA-binding</keyword>
<dbReference type="EMBL" id="NAJM01000023">
    <property type="protein sequence ID" value="RVX70360.1"/>
    <property type="molecule type" value="Genomic_DNA"/>
</dbReference>
<feature type="compositionally biased region" description="Basic and acidic residues" evidence="12">
    <location>
        <begin position="153"/>
        <end position="172"/>
    </location>
</feature>
<protein>
    <recommendedName>
        <fullName evidence="11">mRNA cap guanine-N(7) methyltransferase</fullName>
        <ecNumber evidence="2">2.1.1.56</ecNumber>
    </recommendedName>
    <alternativeName>
        <fullName evidence="8">mRNA (guanine-N(7))-methyltransferase</fullName>
    </alternativeName>
    <alternativeName>
        <fullName evidence="9">mRNA cap methyltransferase</fullName>
    </alternativeName>
</protein>
<dbReference type="Gene3D" id="3.40.50.150">
    <property type="entry name" value="Vaccinia Virus protein VP39"/>
    <property type="match status" value="1"/>
</dbReference>
<keyword evidence="3" id="KW-0489">Methyltransferase</keyword>
<evidence type="ECO:0000256" key="12">
    <source>
        <dbReference type="SAM" id="MobiDB-lite"/>
    </source>
</evidence>
<dbReference type="PANTHER" id="PTHR12189:SF2">
    <property type="entry name" value="MRNA CAP GUANINE-N7 METHYLTRANSFERASE"/>
    <property type="match status" value="1"/>
</dbReference>
<dbReference type="GO" id="GO:0004482">
    <property type="term" value="F:mRNA 5'-cap (guanine-N7-)-methyltransferase activity"/>
    <property type="evidence" value="ECO:0007669"/>
    <property type="project" value="UniProtKB-EC"/>
</dbReference>
<proteinExistence type="predicted"/>
<keyword evidence="7" id="KW-0507">mRNA processing</keyword>
<dbReference type="SUPFAM" id="SSF53335">
    <property type="entry name" value="S-adenosyl-L-methionine-dependent methyltransferases"/>
    <property type="match status" value="1"/>
</dbReference>
<dbReference type="CDD" id="cd02440">
    <property type="entry name" value="AdoMet_MTases"/>
    <property type="match status" value="1"/>
</dbReference>
<organism evidence="14 15">
    <name type="scientific">Exophiala mesophila</name>
    <name type="common">Black yeast-like fungus</name>
    <dbReference type="NCBI Taxonomy" id="212818"/>
    <lineage>
        <taxon>Eukaryota</taxon>
        <taxon>Fungi</taxon>
        <taxon>Dikarya</taxon>
        <taxon>Ascomycota</taxon>
        <taxon>Pezizomycotina</taxon>
        <taxon>Eurotiomycetes</taxon>
        <taxon>Chaetothyriomycetidae</taxon>
        <taxon>Chaetothyriales</taxon>
        <taxon>Herpotrichiellaceae</taxon>
        <taxon>Exophiala</taxon>
    </lineage>
</organism>
<dbReference type="PROSITE" id="PS51562">
    <property type="entry name" value="RNA_CAP0_MT"/>
    <property type="match status" value="1"/>
</dbReference>
<dbReference type="Proteomes" id="UP000288859">
    <property type="component" value="Unassembled WGS sequence"/>
</dbReference>
<dbReference type="EC" id="2.1.1.56" evidence="2"/>
<evidence type="ECO:0000256" key="10">
    <source>
        <dbReference type="ARBA" id="ARBA00044712"/>
    </source>
</evidence>
<keyword evidence="4" id="KW-0808">Transferase</keyword>
<dbReference type="InterPro" id="IPR004971">
    <property type="entry name" value="mRNA_G-N7_MeTrfase_dom"/>
</dbReference>
<feature type="region of interest" description="Disordered" evidence="12">
    <location>
        <begin position="467"/>
        <end position="526"/>
    </location>
</feature>
<feature type="compositionally biased region" description="Low complexity" evidence="12">
    <location>
        <begin position="141"/>
        <end position="152"/>
    </location>
</feature>
<reference evidence="14 15" key="1">
    <citation type="submission" date="2017-03" db="EMBL/GenBank/DDBJ databases">
        <title>Genomes of endolithic fungi from Antarctica.</title>
        <authorList>
            <person name="Coleine C."/>
            <person name="Masonjones S."/>
            <person name="Stajich J.E."/>
        </authorList>
    </citation>
    <scope>NUCLEOTIDE SEQUENCE [LARGE SCALE GENOMIC DNA]</scope>
    <source>
        <strain evidence="14 15">CCFEE 6314</strain>
    </source>
</reference>